<dbReference type="PANTHER" id="PTHR10293:SF16">
    <property type="entry name" value="GLUTAREDOXIN-RELATED PROTEIN 5, MITOCHONDRIAL"/>
    <property type="match status" value="1"/>
</dbReference>
<reference evidence="4" key="2">
    <citation type="journal article" date="2017" name="Nat. Plants">
        <title>The Aegilops tauschii genome reveals multiple impacts of transposons.</title>
        <authorList>
            <person name="Zhao G."/>
            <person name="Zou C."/>
            <person name="Li K."/>
            <person name="Wang K."/>
            <person name="Li T."/>
            <person name="Gao L."/>
            <person name="Zhang X."/>
            <person name="Wang H."/>
            <person name="Yang Z."/>
            <person name="Liu X."/>
            <person name="Jiang W."/>
            <person name="Mao L."/>
            <person name="Kong X."/>
            <person name="Jiao Y."/>
            <person name="Jia J."/>
        </authorList>
    </citation>
    <scope>NUCLEOTIDE SEQUENCE [LARGE SCALE GENOMIC DNA]</scope>
    <source>
        <strain evidence="4">cv. AL8/78</strain>
    </source>
</reference>
<organism evidence="3 4">
    <name type="scientific">Aegilops tauschii subsp. strangulata</name>
    <name type="common">Goatgrass</name>
    <dbReference type="NCBI Taxonomy" id="200361"/>
    <lineage>
        <taxon>Eukaryota</taxon>
        <taxon>Viridiplantae</taxon>
        <taxon>Streptophyta</taxon>
        <taxon>Embryophyta</taxon>
        <taxon>Tracheophyta</taxon>
        <taxon>Spermatophyta</taxon>
        <taxon>Magnoliopsida</taxon>
        <taxon>Liliopsida</taxon>
        <taxon>Poales</taxon>
        <taxon>Poaceae</taxon>
        <taxon>BOP clade</taxon>
        <taxon>Pooideae</taxon>
        <taxon>Triticodae</taxon>
        <taxon>Triticeae</taxon>
        <taxon>Triticinae</taxon>
        <taxon>Aegilops</taxon>
    </lineage>
</organism>
<reference evidence="3" key="5">
    <citation type="journal article" date="2021" name="G3 (Bethesda)">
        <title>Aegilops tauschii genome assembly Aet v5.0 features greater sequence contiguity and improved annotation.</title>
        <authorList>
            <person name="Wang L."/>
            <person name="Zhu T."/>
            <person name="Rodriguez J.C."/>
            <person name="Deal K.R."/>
            <person name="Dubcovsky J."/>
            <person name="McGuire P.E."/>
            <person name="Lux T."/>
            <person name="Spannagl M."/>
            <person name="Mayer K.F.X."/>
            <person name="Baldrich P."/>
            <person name="Meyers B.C."/>
            <person name="Huo N."/>
            <person name="Gu Y.Q."/>
            <person name="Zhou H."/>
            <person name="Devos K.M."/>
            <person name="Bennetzen J.L."/>
            <person name="Unver T."/>
            <person name="Budak H."/>
            <person name="Gulick P.J."/>
            <person name="Galiba G."/>
            <person name="Kalapos B."/>
            <person name="Nelson D.R."/>
            <person name="Li P."/>
            <person name="You F.M."/>
            <person name="Luo M.C."/>
            <person name="Dvorak J."/>
        </authorList>
    </citation>
    <scope>NUCLEOTIDE SEQUENCE [LARGE SCALE GENOMIC DNA]</scope>
    <source>
        <strain evidence="3">cv. AL8/78</strain>
    </source>
</reference>
<keyword evidence="4" id="KW-1185">Reference proteome</keyword>
<dbReference type="PANTHER" id="PTHR10293">
    <property type="entry name" value="GLUTAREDOXIN FAMILY MEMBER"/>
    <property type="match status" value="1"/>
</dbReference>
<reference evidence="3" key="4">
    <citation type="submission" date="2019-03" db="UniProtKB">
        <authorList>
            <consortium name="EnsemblPlants"/>
        </authorList>
    </citation>
    <scope>IDENTIFICATION</scope>
</reference>
<evidence type="ECO:0000313" key="3">
    <source>
        <dbReference type="EnsemblPlants" id="AET3Gv20279300.6"/>
    </source>
</evidence>
<dbReference type="AlphaFoldDB" id="A0A453EB20"/>
<feature type="compositionally biased region" description="Polar residues" evidence="2">
    <location>
        <begin position="43"/>
        <end position="56"/>
    </location>
</feature>
<dbReference type="SUPFAM" id="SSF52833">
    <property type="entry name" value="Thioredoxin-like"/>
    <property type="match status" value="1"/>
</dbReference>
<dbReference type="GO" id="GO:0005759">
    <property type="term" value="C:mitochondrial matrix"/>
    <property type="evidence" value="ECO:0007669"/>
    <property type="project" value="TreeGrafter"/>
</dbReference>
<evidence type="ECO:0000256" key="2">
    <source>
        <dbReference type="SAM" id="MobiDB-lite"/>
    </source>
</evidence>
<evidence type="ECO:0008006" key="5">
    <source>
        <dbReference type="Google" id="ProtNLM"/>
    </source>
</evidence>
<dbReference type="EnsemblPlants" id="AET3Gv20279300.6">
    <property type="protein sequence ID" value="AET3Gv20279300.6"/>
    <property type="gene ID" value="AET3Gv20279300"/>
</dbReference>
<dbReference type="Gramene" id="AET3Gv20279300.6">
    <property type="protein sequence ID" value="AET3Gv20279300.6"/>
    <property type="gene ID" value="AET3Gv20279300"/>
</dbReference>
<evidence type="ECO:0000256" key="1">
    <source>
        <dbReference type="ARBA" id="ARBA00023284"/>
    </source>
</evidence>
<dbReference type="InterPro" id="IPR004480">
    <property type="entry name" value="Monothiol_GRX-rel"/>
</dbReference>
<reference evidence="4" key="1">
    <citation type="journal article" date="2014" name="Science">
        <title>Ancient hybridizations among the ancestral genomes of bread wheat.</title>
        <authorList>
            <consortium name="International Wheat Genome Sequencing Consortium,"/>
            <person name="Marcussen T."/>
            <person name="Sandve S.R."/>
            <person name="Heier L."/>
            <person name="Spannagl M."/>
            <person name="Pfeifer M."/>
            <person name="Jakobsen K.S."/>
            <person name="Wulff B.B."/>
            <person name="Steuernagel B."/>
            <person name="Mayer K.F."/>
            <person name="Olsen O.A."/>
        </authorList>
    </citation>
    <scope>NUCLEOTIDE SEQUENCE [LARGE SCALE GENOMIC DNA]</scope>
    <source>
        <strain evidence="4">cv. AL8/78</strain>
    </source>
</reference>
<sequence length="119" mass="13058">FSSFILLPIYQRTNQCCTISFWQTVSRPTFQQFMTYSSGISGDSNANGGTSATRVTADTDTHQDFQPTSKGSDMSLQDIVAQDIKENPVIIFMKGYPEAPRCGFSALAVKASLSLPEIF</sequence>
<evidence type="ECO:0000313" key="4">
    <source>
        <dbReference type="Proteomes" id="UP000015105"/>
    </source>
</evidence>
<protein>
    <recommendedName>
        <fullName evidence="5">Glutaredoxin domain-containing protein</fullName>
    </recommendedName>
</protein>
<feature type="region of interest" description="Disordered" evidence="2">
    <location>
        <begin position="43"/>
        <end position="73"/>
    </location>
</feature>
<dbReference type="Proteomes" id="UP000015105">
    <property type="component" value="Chromosome 3D"/>
</dbReference>
<feature type="compositionally biased region" description="Polar residues" evidence="2">
    <location>
        <begin position="64"/>
        <end position="73"/>
    </location>
</feature>
<dbReference type="Gene3D" id="3.40.30.10">
    <property type="entry name" value="Glutaredoxin"/>
    <property type="match status" value="1"/>
</dbReference>
<name>A0A453EB20_AEGTS</name>
<accession>A0A453EB20</accession>
<keyword evidence="1" id="KW-0676">Redox-active center</keyword>
<dbReference type="InterPro" id="IPR036249">
    <property type="entry name" value="Thioredoxin-like_sf"/>
</dbReference>
<proteinExistence type="predicted"/>
<reference evidence="3" key="3">
    <citation type="journal article" date="2017" name="Nature">
        <title>Genome sequence of the progenitor of the wheat D genome Aegilops tauschii.</title>
        <authorList>
            <person name="Luo M.C."/>
            <person name="Gu Y.Q."/>
            <person name="Puiu D."/>
            <person name="Wang H."/>
            <person name="Twardziok S.O."/>
            <person name="Deal K.R."/>
            <person name="Huo N."/>
            <person name="Zhu T."/>
            <person name="Wang L."/>
            <person name="Wang Y."/>
            <person name="McGuire P.E."/>
            <person name="Liu S."/>
            <person name="Long H."/>
            <person name="Ramasamy R.K."/>
            <person name="Rodriguez J.C."/>
            <person name="Van S.L."/>
            <person name="Yuan L."/>
            <person name="Wang Z."/>
            <person name="Xia Z."/>
            <person name="Xiao L."/>
            <person name="Anderson O.D."/>
            <person name="Ouyang S."/>
            <person name="Liang Y."/>
            <person name="Zimin A.V."/>
            <person name="Pertea G."/>
            <person name="Qi P."/>
            <person name="Bennetzen J.L."/>
            <person name="Dai X."/>
            <person name="Dawson M.W."/>
            <person name="Muller H.G."/>
            <person name="Kugler K."/>
            <person name="Rivarola-Duarte L."/>
            <person name="Spannagl M."/>
            <person name="Mayer K.F.X."/>
            <person name="Lu F.H."/>
            <person name="Bevan M.W."/>
            <person name="Leroy P."/>
            <person name="Li P."/>
            <person name="You F.M."/>
            <person name="Sun Q."/>
            <person name="Liu Z."/>
            <person name="Lyons E."/>
            <person name="Wicker T."/>
            <person name="Salzberg S.L."/>
            <person name="Devos K.M."/>
            <person name="Dvorak J."/>
        </authorList>
    </citation>
    <scope>NUCLEOTIDE SEQUENCE [LARGE SCALE GENOMIC DNA]</scope>
    <source>
        <strain evidence="3">cv. AL8/78</strain>
    </source>
</reference>